<name>A0A9D3VSU6_9ROSI</name>
<gene>
    <name evidence="1" type="ORF">J1N35_013651</name>
</gene>
<sequence length="102" mass="11628">MDSRLFSTKKMYIVHDDSSYMLCHQQVLLALKIHKLQKFINASTVLLPQYIIDVASVSKIHLDFKHFEQQDSALASWLLSSASQSVLPYLIGHDSNAKTLKH</sequence>
<keyword evidence="2" id="KW-1185">Reference proteome</keyword>
<protein>
    <submittedName>
        <fullName evidence="1">Uncharacterized protein</fullName>
    </submittedName>
</protein>
<dbReference type="EMBL" id="JAIQCV010000005">
    <property type="protein sequence ID" value="KAH1096730.1"/>
    <property type="molecule type" value="Genomic_DNA"/>
</dbReference>
<dbReference type="AlphaFoldDB" id="A0A9D3VSU6"/>
<accession>A0A9D3VSU6</accession>
<dbReference type="PANTHER" id="PTHR47481:SF30">
    <property type="entry name" value="CCHC-TYPE DOMAIN-CONTAINING PROTEIN"/>
    <property type="match status" value="1"/>
</dbReference>
<comment type="caution">
    <text evidence="1">The sequence shown here is derived from an EMBL/GenBank/DDBJ whole genome shotgun (WGS) entry which is preliminary data.</text>
</comment>
<dbReference type="OrthoDB" id="10595547at2759"/>
<dbReference type="PANTHER" id="PTHR47481">
    <property type="match status" value="1"/>
</dbReference>
<dbReference type="Proteomes" id="UP000828251">
    <property type="component" value="Unassembled WGS sequence"/>
</dbReference>
<evidence type="ECO:0000313" key="2">
    <source>
        <dbReference type="Proteomes" id="UP000828251"/>
    </source>
</evidence>
<proteinExistence type="predicted"/>
<organism evidence="1 2">
    <name type="scientific">Gossypium stocksii</name>
    <dbReference type="NCBI Taxonomy" id="47602"/>
    <lineage>
        <taxon>Eukaryota</taxon>
        <taxon>Viridiplantae</taxon>
        <taxon>Streptophyta</taxon>
        <taxon>Embryophyta</taxon>
        <taxon>Tracheophyta</taxon>
        <taxon>Spermatophyta</taxon>
        <taxon>Magnoliopsida</taxon>
        <taxon>eudicotyledons</taxon>
        <taxon>Gunneridae</taxon>
        <taxon>Pentapetalae</taxon>
        <taxon>rosids</taxon>
        <taxon>malvids</taxon>
        <taxon>Malvales</taxon>
        <taxon>Malvaceae</taxon>
        <taxon>Malvoideae</taxon>
        <taxon>Gossypium</taxon>
    </lineage>
</organism>
<reference evidence="1 2" key="1">
    <citation type="journal article" date="2021" name="Plant Biotechnol. J.">
        <title>Multi-omics assisted identification of the key and species-specific regulatory components of drought-tolerant mechanisms in Gossypium stocksii.</title>
        <authorList>
            <person name="Yu D."/>
            <person name="Ke L."/>
            <person name="Zhang D."/>
            <person name="Wu Y."/>
            <person name="Sun Y."/>
            <person name="Mei J."/>
            <person name="Sun J."/>
            <person name="Sun Y."/>
        </authorList>
    </citation>
    <scope>NUCLEOTIDE SEQUENCE [LARGE SCALE GENOMIC DNA]</scope>
    <source>
        <strain evidence="2">cv. E1</strain>
        <tissue evidence="1">Leaf</tissue>
    </source>
</reference>
<evidence type="ECO:0000313" key="1">
    <source>
        <dbReference type="EMBL" id="KAH1096730.1"/>
    </source>
</evidence>